<evidence type="ECO:0000256" key="1">
    <source>
        <dbReference type="ARBA" id="ARBA00022737"/>
    </source>
</evidence>
<evidence type="ECO:0000313" key="5">
    <source>
        <dbReference type="Proteomes" id="UP001383192"/>
    </source>
</evidence>
<feature type="region of interest" description="Disordered" evidence="2">
    <location>
        <begin position="753"/>
        <end position="775"/>
    </location>
</feature>
<sequence length="823" mass="93829">MAFFSDSRDFDIRGGTFNVVHGDQVTAHYVISPGPGKSLKDEKYLRLLADRTAVNAAYNAGQRYPPPKCHPGTRKEVFDTLKGWVEDGERNTRTYWLYGSAGVGKSAIAQKLSEEYASTCLGAAFFFSRNDPTRDKLDTFVATIAYQLCTLEALRDVLCPLVMEALRLNPNILHTSLENQFVKLVLEPYAQLSPDGEKAVPNLIVIDGLDECIDLESQRRLLHIIRDAITFSTPFPLIFLICSRPEPQISDELKDPGFSPYLQRLPISDTTIRLSGKLTTSDHDIERYLVDEFARLRKKLRALRNEDESWPGCDTIWDLVWRASGQFIFAVTVIKYIDTIDDLPQDRLNTILNIESGGIQESPYPELDLLYRQILLNCRKWNQVYPILRLLVTPKLENLYSPDWIHWRSPSIITRLFNLRDGEVEILLARLHSVIAISEDVNVDIHIPHASFTEFLLDRIRSREFHTPTYSRMEYCDLIAMMLLRTLSPFTFRYPPYCSSRQSFSAAFKEWRQNINAISEKDITRFSGEQWSEYCITISTPSAQLLAELGRFDPYPVAAMLVSTQALSGPSEWLSRWAQSMAWMKSLNESNLHKPLQRLESFFSDFCIAFCTKGIARSSVVPKIFTLEGSLACIGDEDVPRRLTHFVALHYEQWWAAQSSSRSYPLLFSPTTNPATSLPRDWIVTHVTKANGEILKRAYDIYSSLDRKGRKLFCEDVAYDSLETVGQCIVKADAMLEYKELIYKRRRDFSPLGDDLPVRPPSNATPVSTPASPIKNEVDSVAHSPTIYGDPARSTGDLSVHTRISRRRRVKISFGTVLRLLKR</sequence>
<dbReference type="Proteomes" id="UP001383192">
    <property type="component" value="Unassembled WGS sequence"/>
</dbReference>
<dbReference type="EMBL" id="JAYKXP010000050">
    <property type="protein sequence ID" value="KAK7036635.1"/>
    <property type="molecule type" value="Genomic_DNA"/>
</dbReference>
<feature type="compositionally biased region" description="Polar residues" evidence="2">
    <location>
        <begin position="762"/>
        <end position="771"/>
    </location>
</feature>
<proteinExistence type="predicted"/>
<keyword evidence="5" id="KW-1185">Reference proteome</keyword>
<dbReference type="PANTHER" id="PTHR10039">
    <property type="entry name" value="AMELOGENIN"/>
    <property type="match status" value="1"/>
</dbReference>
<protein>
    <recommendedName>
        <fullName evidence="3">Nephrocystin 3-like N-terminal domain-containing protein</fullName>
    </recommendedName>
</protein>
<keyword evidence="1" id="KW-0677">Repeat</keyword>
<dbReference type="InterPro" id="IPR027417">
    <property type="entry name" value="P-loop_NTPase"/>
</dbReference>
<organism evidence="4 5">
    <name type="scientific">Paramarasmius palmivorus</name>
    <dbReference type="NCBI Taxonomy" id="297713"/>
    <lineage>
        <taxon>Eukaryota</taxon>
        <taxon>Fungi</taxon>
        <taxon>Dikarya</taxon>
        <taxon>Basidiomycota</taxon>
        <taxon>Agaricomycotina</taxon>
        <taxon>Agaricomycetes</taxon>
        <taxon>Agaricomycetidae</taxon>
        <taxon>Agaricales</taxon>
        <taxon>Marasmiineae</taxon>
        <taxon>Marasmiaceae</taxon>
        <taxon>Paramarasmius</taxon>
    </lineage>
</organism>
<dbReference type="SUPFAM" id="SSF52540">
    <property type="entry name" value="P-loop containing nucleoside triphosphate hydrolases"/>
    <property type="match status" value="1"/>
</dbReference>
<gene>
    <name evidence="4" type="ORF">VNI00_011568</name>
</gene>
<reference evidence="4 5" key="1">
    <citation type="submission" date="2024-01" db="EMBL/GenBank/DDBJ databases">
        <title>A draft genome for a cacao thread blight-causing isolate of Paramarasmius palmivorus.</title>
        <authorList>
            <person name="Baruah I.K."/>
            <person name="Bukari Y."/>
            <person name="Amoako-Attah I."/>
            <person name="Meinhardt L.W."/>
            <person name="Bailey B.A."/>
            <person name="Cohen S.P."/>
        </authorList>
    </citation>
    <scope>NUCLEOTIDE SEQUENCE [LARGE SCALE GENOMIC DNA]</scope>
    <source>
        <strain evidence="4 5">GH-12</strain>
    </source>
</reference>
<evidence type="ECO:0000259" key="3">
    <source>
        <dbReference type="Pfam" id="PF24883"/>
    </source>
</evidence>
<dbReference type="InterPro" id="IPR056884">
    <property type="entry name" value="NPHP3-like_N"/>
</dbReference>
<comment type="caution">
    <text evidence="4">The sequence shown here is derived from an EMBL/GenBank/DDBJ whole genome shotgun (WGS) entry which is preliminary data.</text>
</comment>
<evidence type="ECO:0000256" key="2">
    <source>
        <dbReference type="SAM" id="MobiDB-lite"/>
    </source>
</evidence>
<name>A0AAW0CCY9_9AGAR</name>
<feature type="domain" description="Nephrocystin 3-like N-terminal" evidence="3">
    <location>
        <begin position="80"/>
        <end position="244"/>
    </location>
</feature>
<dbReference type="Pfam" id="PF24883">
    <property type="entry name" value="NPHP3_N"/>
    <property type="match status" value="1"/>
</dbReference>
<dbReference type="Gene3D" id="3.40.50.300">
    <property type="entry name" value="P-loop containing nucleotide triphosphate hydrolases"/>
    <property type="match status" value="1"/>
</dbReference>
<evidence type="ECO:0000313" key="4">
    <source>
        <dbReference type="EMBL" id="KAK7036635.1"/>
    </source>
</evidence>
<accession>A0AAW0CCY9</accession>
<dbReference type="AlphaFoldDB" id="A0AAW0CCY9"/>
<dbReference type="PANTHER" id="PTHR10039:SF16">
    <property type="entry name" value="GPI INOSITOL-DEACYLASE"/>
    <property type="match status" value="1"/>
</dbReference>